<sequence length="114" mass="12590">MPVAGDGRRADAAIQRILEKAAPHGKVAAGVQRRAVQAAWSAWRSKVGGAATARDRYRFTRMRLRAGIARTTAGHGRLVVHLVWAGADPRGEYRDDRTARMPVKKVHGRWKGVR</sequence>
<name>A0A1E7L175_9ACTN</name>
<dbReference type="EMBL" id="LJGW01000335">
    <property type="protein sequence ID" value="OEV09934.1"/>
    <property type="molecule type" value="Genomic_DNA"/>
</dbReference>
<proteinExistence type="predicted"/>
<reference evidence="1 2" key="1">
    <citation type="journal article" date="2016" name="Front. Microbiol.">
        <title>Comparative Genomics Analysis of Streptomyces Species Reveals Their Adaptation to the Marine Environment and Their Diversity at the Genomic Level.</title>
        <authorList>
            <person name="Tian X."/>
            <person name="Zhang Z."/>
            <person name="Yang T."/>
            <person name="Chen M."/>
            <person name="Li J."/>
            <person name="Chen F."/>
            <person name="Yang J."/>
            <person name="Li W."/>
            <person name="Zhang B."/>
            <person name="Zhang Z."/>
            <person name="Wu J."/>
            <person name="Zhang C."/>
            <person name="Long L."/>
            <person name="Xiao J."/>
        </authorList>
    </citation>
    <scope>NUCLEOTIDE SEQUENCE [LARGE SCALE GENOMIC DNA]</scope>
    <source>
        <strain evidence="1 2">SCSIO 10429</strain>
    </source>
</reference>
<evidence type="ECO:0000313" key="2">
    <source>
        <dbReference type="Proteomes" id="UP000176005"/>
    </source>
</evidence>
<organism evidence="1 2">
    <name type="scientific">Streptomyces nanshensis</name>
    <dbReference type="NCBI Taxonomy" id="518642"/>
    <lineage>
        <taxon>Bacteria</taxon>
        <taxon>Bacillati</taxon>
        <taxon>Actinomycetota</taxon>
        <taxon>Actinomycetes</taxon>
        <taxon>Kitasatosporales</taxon>
        <taxon>Streptomycetaceae</taxon>
        <taxon>Streptomyces</taxon>
    </lineage>
</organism>
<evidence type="ECO:0000313" key="1">
    <source>
        <dbReference type="EMBL" id="OEV09934.1"/>
    </source>
</evidence>
<comment type="caution">
    <text evidence="1">The sequence shown here is derived from an EMBL/GenBank/DDBJ whole genome shotgun (WGS) entry which is preliminary data.</text>
</comment>
<keyword evidence="2" id="KW-1185">Reference proteome</keyword>
<dbReference type="AlphaFoldDB" id="A0A1E7L175"/>
<dbReference type="Proteomes" id="UP000176005">
    <property type="component" value="Unassembled WGS sequence"/>
</dbReference>
<accession>A0A1E7L175</accession>
<protein>
    <submittedName>
        <fullName evidence="1">Uncharacterized protein</fullName>
    </submittedName>
</protein>
<gene>
    <name evidence="1" type="ORF">AN218_19875</name>
</gene>